<dbReference type="EMBL" id="JAHLFS010000059">
    <property type="protein sequence ID" value="MBU3852025.1"/>
    <property type="molecule type" value="Genomic_DNA"/>
</dbReference>
<name>A0A948TJR5_9LACO</name>
<gene>
    <name evidence="1" type="ORF">H9901_04935</name>
</gene>
<accession>A0A948TJR5</accession>
<organism evidence="1 2">
    <name type="scientific">Candidatus Paralactobacillus gallistercoris</name>
    <dbReference type="NCBI Taxonomy" id="2838724"/>
    <lineage>
        <taxon>Bacteria</taxon>
        <taxon>Bacillati</taxon>
        <taxon>Bacillota</taxon>
        <taxon>Bacilli</taxon>
        <taxon>Lactobacillales</taxon>
        <taxon>Lactobacillaceae</taxon>
        <taxon>Lactobacillus</taxon>
    </lineage>
</organism>
<dbReference type="InterPro" id="IPR002495">
    <property type="entry name" value="Glyco_trans_8"/>
</dbReference>
<dbReference type="InterPro" id="IPR029044">
    <property type="entry name" value="Nucleotide-diphossugar_trans"/>
</dbReference>
<sequence length="283" mass="33555">MNILYCGDEHMDDGMLISILSLLKHTKQPLHIYVLTADVVVPGKKVYTALRPPEINFLNQLVKQHNPDNFVKLFNITPLFNREMPTVNLNTYFTPMCMLRLYADQITEIPDKLLYLDTDVVCHRNFDAFYHQDISKYEVVGCLDYYGRLFFHDHGWRMSYMNSGVLLLNMRKIRADGLFVKCRHLCATKWMFMPDQSALNKLVTSYQLVPRRFNEQRKLHNDTVFQHFTTSFRFFPLLRMITVKPWQVDRVHQQLKIHDYDDILDKYQQLVTQMKHNTIKGGV</sequence>
<evidence type="ECO:0000313" key="2">
    <source>
        <dbReference type="Proteomes" id="UP000777303"/>
    </source>
</evidence>
<proteinExistence type="predicted"/>
<dbReference type="GO" id="GO:0016757">
    <property type="term" value="F:glycosyltransferase activity"/>
    <property type="evidence" value="ECO:0007669"/>
    <property type="project" value="InterPro"/>
</dbReference>
<dbReference type="Pfam" id="PF01501">
    <property type="entry name" value="Glyco_transf_8"/>
    <property type="match status" value="1"/>
</dbReference>
<dbReference type="Proteomes" id="UP000777303">
    <property type="component" value="Unassembled WGS sequence"/>
</dbReference>
<dbReference type="Gene3D" id="3.90.550.10">
    <property type="entry name" value="Spore Coat Polysaccharide Biosynthesis Protein SpsA, Chain A"/>
    <property type="match status" value="1"/>
</dbReference>
<dbReference type="AlphaFoldDB" id="A0A948TJR5"/>
<comment type="caution">
    <text evidence="1">The sequence shown here is derived from an EMBL/GenBank/DDBJ whole genome shotgun (WGS) entry which is preliminary data.</text>
</comment>
<reference evidence="1" key="2">
    <citation type="submission" date="2021-04" db="EMBL/GenBank/DDBJ databases">
        <authorList>
            <person name="Gilroy R."/>
        </authorList>
    </citation>
    <scope>NUCLEOTIDE SEQUENCE</scope>
    <source>
        <strain evidence="1">F6-6636</strain>
    </source>
</reference>
<reference evidence="1" key="1">
    <citation type="journal article" date="2021" name="PeerJ">
        <title>Extensive microbial diversity within the chicken gut microbiome revealed by metagenomics and culture.</title>
        <authorList>
            <person name="Gilroy R."/>
            <person name="Ravi A."/>
            <person name="Getino M."/>
            <person name="Pursley I."/>
            <person name="Horton D.L."/>
            <person name="Alikhan N.F."/>
            <person name="Baker D."/>
            <person name="Gharbi K."/>
            <person name="Hall N."/>
            <person name="Watson M."/>
            <person name="Adriaenssens E.M."/>
            <person name="Foster-Nyarko E."/>
            <person name="Jarju S."/>
            <person name="Secka A."/>
            <person name="Antonio M."/>
            <person name="Oren A."/>
            <person name="Chaudhuri R.R."/>
            <person name="La Ragione R."/>
            <person name="Hildebrand F."/>
            <person name="Pallen M.J."/>
        </authorList>
    </citation>
    <scope>NUCLEOTIDE SEQUENCE</scope>
    <source>
        <strain evidence="1">F6-6636</strain>
    </source>
</reference>
<evidence type="ECO:0000313" key="1">
    <source>
        <dbReference type="EMBL" id="MBU3852025.1"/>
    </source>
</evidence>
<protein>
    <submittedName>
        <fullName evidence="1">Glycosyltransferase family 8 protein</fullName>
    </submittedName>
</protein>
<dbReference type="SUPFAM" id="SSF53448">
    <property type="entry name" value="Nucleotide-diphospho-sugar transferases"/>
    <property type="match status" value="1"/>
</dbReference>